<proteinExistence type="predicted"/>
<dbReference type="Proteomes" id="UP000007129">
    <property type="component" value="Unassembled WGS sequence"/>
</dbReference>
<gene>
    <name evidence="2" type="ORF">MPH_06416</name>
</gene>
<protein>
    <submittedName>
        <fullName evidence="2">Uncharacterized protein</fullName>
    </submittedName>
</protein>
<reference evidence="2 3" key="1">
    <citation type="journal article" date="2012" name="BMC Genomics">
        <title>Tools to kill: Genome of one of the most destructive plant pathogenic fungi Macrophomina phaseolina.</title>
        <authorList>
            <person name="Islam M.S."/>
            <person name="Haque M.S."/>
            <person name="Islam M.M."/>
            <person name="Emdad E.M."/>
            <person name="Halim A."/>
            <person name="Hossen Q.M.M."/>
            <person name="Hossain M.Z."/>
            <person name="Ahmed B."/>
            <person name="Rahim S."/>
            <person name="Rahman M.S."/>
            <person name="Alam M.M."/>
            <person name="Hou S."/>
            <person name="Wan X."/>
            <person name="Saito J.A."/>
            <person name="Alam M."/>
        </authorList>
    </citation>
    <scope>NUCLEOTIDE SEQUENCE [LARGE SCALE GENOMIC DNA]</scope>
    <source>
        <strain evidence="2 3">MS6</strain>
    </source>
</reference>
<evidence type="ECO:0000313" key="2">
    <source>
        <dbReference type="EMBL" id="EKG16369.1"/>
    </source>
</evidence>
<sequence length="412" mass="44808">MAAAILEAPLPSVHHCTHPLNAAHLGLFADPWNSPFHNFRLPEPFPPTTSSTFSSAPIAIATDDTSHPSEMPPKGPPPSSPAVPRTLSHPPRLRAKPTSPVDVQGKLVRRRPATYVDRVAKLRNPSVAVTNAGPTSTPSEGRTTRSTANHVNSIFQARQPPLSVLSWPSAAVANLRFTDDDQQESPQLQAPVGSSLVTRRRRRSPNPDFTPPRLRRTQPEGLWAPLTGNARAVAAAFRERSPIPSRRSVLPPDAPAPSGSSHPVPTAPRPRMMRRASSYSEREAENGGRTTSWDETAASWRGDSGTGHRRSRRLSYSPGKCSTGRDHGLQRHSYLSPELAPGADEPLRSFSEELGRLSIGSSDEEEEMSAPSPPPPPPRRRRGLTRSKAGVFRMGEDGGLEHDDRNEGYVPF</sequence>
<feature type="compositionally biased region" description="Pro residues" evidence="1">
    <location>
        <begin position="70"/>
        <end position="81"/>
    </location>
</feature>
<feature type="compositionally biased region" description="Basic and acidic residues" evidence="1">
    <location>
        <begin position="394"/>
        <end position="412"/>
    </location>
</feature>
<evidence type="ECO:0000256" key="1">
    <source>
        <dbReference type="SAM" id="MobiDB-lite"/>
    </source>
</evidence>
<name>K2S1I5_MACPH</name>
<organism evidence="2 3">
    <name type="scientific">Macrophomina phaseolina (strain MS6)</name>
    <name type="common">Charcoal rot fungus</name>
    <dbReference type="NCBI Taxonomy" id="1126212"/>
    <lineage>
        <taxon>Eukaryota</taxon>
        <taxon>Fungi</taxon>
        <taxon>Dikarya</taxon>
        <taxon>Ascomycota</taxon>
        <taxon>Pezizomycotina</taxon>
        <taxon>Dothideomycetes</taxon>
        <taxon>Dothideomycetes incertae sedis</taxon>
        <taxon>Botryosphaeriales</taxon>
        <taxon>Botryosphaeriaceae</taxon>
        <taxon>Macrophomina</taxon>
    </lineage>
</organism>
<dbReference type="HOGENOM" id="CLU_667432_0_0_1"/>
<dbReference type="InParanoid" id="K2S1I5"/>
<feature type="region of interest" description="Disordered" evidence="1">
    <location>
        <begin position="179"/>
        <end position="226"/>
    </location>
</feature>
<dbReference type="AlphaFoldDB" id="K2S1I5"/>
<dbReference type="EMBL" id="AHHD01000272">
    <property type="protein sequence ID" value="EKG16369.1"/>
    <property type="molecule type" value="Genomic_DNA"/>
</dbReference>
<feature type="region of interest" description="Disordered" evidence="1">
    <location>
        <begin position="62"/>
        <end position="101"/>
    </location>
</feature>
<accession>K2S1I5</accession>
<dbReference type="VEuPathDB" id="FungiDB:MPH_06416"/>
<feature type="compositionally biased region" description="Basic and acidic residues" evidence="1">
    <location>
        <begin position="345"/>
        <end position="355"/>
    </location>
</feature>
<comment type="caution">
    <text evidence="2">The sequence shown here is derived from an EMBL/GenBank/DDBJ whole genome shotgun (WGS) entry which is preliminary data.</text>
</comment>
<feature type="region of interest" description="Disordered" evidence="1">
    <location>
        <begin position="243"/>
        <end position="412"/>
    </location>
</feature>
<evidence type="ECO:0000313" key="3">
    <source>
        <dbReference type="Proteomes" id="UP000007129"/>
    </source>
</evidence>
<dbReference type="OrthoDB" id="10613516at2759"/>